<keyword evidence="3" id="KW-1185">Reference proteome</keyword>
<dbReference type="AlphaFoldDB" id="A0A5M6IW72"/>
<accession>A0A5M6IW72</accession>
<dbReference type="InterPro" id="IPR012347">
    <property type="entry name" value="Ferritin-like"/>
</dbReference>
<organism evidence="2 3">
    <name type="scientific">Rhodovastum atsumiense</name>
    <dbReference type="NCBI Taxonomy" id="504468"/>
    <lineage>
        <taxon>Bacteria</taxon>
        <taxon>Pseudomonadati</taxon>
        <taxon>Pseudomonadota</taxon>
        <taxon>Alphaproteobacteria</taxon>
        <taxon>Acetobacterales</taxon>
        <taxon>Acetobacteraceae</taxon>
        <taxon>Rhodovastum</taxon>
    </lineage>
</organism>
<reference evidence="2 3" key="1">
    <citation type="submission" date="2019-09" db="EMBL/GenBank/DDBJ databases">
        <title>Genome sequence of Rhodovastum atsumiense, a diverse member of the Acetobacteraceae family of non-sulfur purple photosynthetic bacteria.</title>
        <authorList>
            <person name="Meyer T."/>
            <person name="Kyndt J."/>
        </authorList>
    </citation>
    <scope>NUCLEOTIDE SEQUENCE [LARGE SCALE GENOMIC DNA]</scope>
    <source>
        <strain evidence="2 3">DSM 21279</strain>
    </source>
</reference>
<dbReference type="GO" id="GO:0016491">
    <property type="term" value="F:oxidoreductase activity"/>
    <property type="evidence" value="ECO:0007669"/>
    <property type="project" value="InterPro"/>
</dbReference>
<dbReference type="Gene3D" id="1.20.1260.10">
    <property type="match status" value="1"/>
</dbReference>
<dbReference type="InterPro" id="IPR009078">
    <property type="entry name" value="Ferritin-like_SF"/>
</dbReference>
<dbReference type="OrthoDB" id="6057955at2"/>
<dbReference type="Proteomes" id="UP000325255">
    <property type="component" value="Unassembled WGS sequence"/>
</dbReference>
<dbReference type="SUPFAM" id="SSF47240">
    <property type="entry name" value="Ferritin-like"/>
    <property type="match status" value="1"/>
</dbReference>
<dbReference type="InterPro" id="IPR003251">
    <property type="entry name" value="Rr_diiron-bd_dom"/>
</dbReference>
<protein>
    <submittedName>
        <fullName evidence="2">Ferritin family protein</fullName>
    </submittedName>
</protein>
<name>A0A5M6IW72_9PROT</name>
<dbReference type="GO" id="GO:0046872">
    <property type="term" value="F:metal ion binding"/>
    <property type="evidence" value="ECO:0007669"/>
    <property type="project" value="InterPro"/>
</dbReference>
<feature type="domain" description="Rubrerythrin diiron-binding" evidence="1">
    <location>
        <begin position="137"/>
        <end position="247"/>
    </location>
</feature>
<gene>
    <name evidence="2" type="ORF">F1189_08715</name>
</gene>
<dbReference type="CDD" id="cd01045">
    <property type="entry name" value="Ferritin_like_AB"/>
    <property type="match status" value="1"/>
</dbReference>
<dbReference type="EMBL" id="VWPK01000011">
    <property type="protein sequence ID" value="KAA5612532.1"/>
    <property type="molecule type" value="Genomic_DNA"/>
</dbReference>
<sequence length="319" mass="34970">MSSITTFPPRRVYTVRDPNASCDVSRIREIAMHNPPPLPPPLATAEDLLALAQALEQEAASRYQDLAARMQGRGEADLARLFTQLAEVEGKHARQVESRSLRLFGTPPDPARVRWDLPENFDEEAARSASLTPYAALVIAVRNEERAFAFYCHVAAAAPPAVAAIAEDLAREELDHAAWLRRARREAWRREGRRPRPVLPEDVAALRNSVMVGRAAMARLHAALALSLQAAGEAALAVIFRQIAEEEASGIVAEESCPGVQDGLRVLEEEFERLADIAARSSDSAMVALAQEEAERTLRWLARAGGAWRNELLQPVAPA</sequence>
<comment type="caution">
    <text evidence="2">The sequence shown here is derived from an EMBL/GenBank/DDBJ whole genome shotgun (WGS) entry which is preliminary data.</text>
</comment>
<feature type="domain" description="Rubrerythrin diiron-binding" evidence="1">
    <location>
        <begin position="47"/>
        <end position="98"/>
    </location>
</feature>
<proteinExistence type="predicted"/>
<dbReference type="Pfam" id="PF02915">
    <property type="entry name" value="Rubrerythrin"/>
    <property type="match status" value="2"/>
</dbReference>
<evidence type="ECO:0000313" key="3">
    <source>
        <dbReference type="Proteomes" id="UP000325255"/>
    </source>
</evidence>
<evidence type="ECO:0000259" key="1">
    <source>
        <dbReference type="Pfam" id="PF02915"/>
    </source>
</evidence>
<evidence type="ECO:0000313" key="2">
    <source>
        <dbReference type="EMBL" id="KAA5612532.1"/>
    </source>
</evidence>